<accession>A0AAU8FTN4</accession>
<dbReference type="Pfam" id="PF05016">
    <property type="entry name" value="ParE_toxin"/>
    <property type="match status" value="1"/>
</dbReference>
<organism evidence="3">
    <name type="scientific">Dyadobacter sp. 676</name>
    <dbReference type="NCBI Taxonomy" id="3088362"/>
    <lineage>
        <taxon>Bacteria</taxon>
        <taxon>Pseudomonadati</taxon>
        <taxon>Bacteroidota</taxon>
        <taxon>Cytophagia</taxon>
        <taxon>Cytophagales</taxon>
        <taxon>Spirosomataceae</taxon>
        <taxon>Dyadobacter</taxon>
    </lineage>
</organism>
<keyword evidence="2" id="KW-1277">Toxin-antitoxin system</keyword>
<reference evidence="3" key="1">
    <citation type="submission" date="2024-06" db="EMBL/GenBank/DDBJ databases">
        <title>Sequencing and assembly of the genome of Dyadobacter sp. strain 676, a symbiont of Cyamopsis tetragonoloba.</title>
        <authorList>
            <person name="Guro P."/>
            <person name="Sazanova A."/>
            <person name="Kuznetsova I."/>
            <person name="Belimov A."/>
            <person name="Safronova V."/>
        </authorList>
    </citation>
    <scope>NUCLEOTIDE SEQUENCE</scope>
    <source>
        <strain evidence="3">676</strain>
    </source>
</reference>
<dbReference type="Gene3D" id="3.30.2310.20">
    <property type="entry name" value="RelE-like"/>
    <property type="match status" value="1"/>
</dbReference>
<dbReference type="PANTHER" id="PTHR35601:SF1">
    <property type="entry name" value="TOXIN RELE"/>
    <property type="match status" value="1"/>
</dbReference>
<gene>
    <name evidence="3" type="ORF">ABV298_14210</name>
</gene>
<evidence type="ECO:0000256" key="1">
    <source>
        <dbReference type="ARBA" id="ARBA00006226"/>
    </source>
</evidence>
<dbReference type="InterPro" id="IPR035093">
    <property type="entry name" value="RelE/ParE_toxin_dom_sf"/>
</dbReference>
<protein>
    <submittedName>
        <fullName evidence="3">Type II toxin-antitoxin system RelE/ParE family toxin</fullName>
    </submittedName>
</protein>
<dbReference type="SUPFAM" id="SSF143011">
    <property type="entry name" value="RelE-like"/>
    <property type="match status" value="1"/>
</dbReference>
<dbReference type="AlphaFoldDB" id="A0AAU8FTN4"/>
<proteinExistence type="inferred from homology"/>
<comment type="similarity">
    <text evidence="1">Belongs to the RelE toxin family.</text>
</comment>
<name>A0AAU8FTN4_9BACT</name>
<evidence type="ECO:0000313" key="3">
    <source>
        <dbReference type="EMBL" id="XCH27952.1"/>
    </source>
</evidence>
<dbReference type="InterPro" id="IPR007712">
    <property type="entry name" value="RelE/ParE_toxin"/>
</dbReference>
<dbReference type="PANTHER" id="PTHR35601">
    <property type="entry name" value="TOXIN RELE"/>
    <property type="match status" value="1"/>
</dbReference>
<evidence type="ECO:0000256" key="2">
    <source>
        <dbReference type="ARBA" id="ARBA00022649"/>
    </source>
</evidence>
<dbReference type="EMBL" id="CP159289">
    <property type="protein sequence ID" value="XCH27952.1"/>
    <property type="molecule type" value="Genomic_DNA"/>
</dbReference>
<sequence length="57" mass="6612">MDALAENPGPGGVELENYKNSYRLRVGQYRIVCEIEDRQLTVEVVKVGNRKEIYRNK</sequence>
<dbReference type="RefSeq" id="WP_353723186.1">
    <property type="nucleotide sequence ID" value="NZ_CP159289.1"/>
</dbReference>